<dbReference type="OrthoDB" id="6315383at2"/>
<proteinExistence type="predicted"/>
<comment type="caution">
    <text evidence="1">The sequence shown here is derived from an EMBL/GenBank/DDBJ whole genome shotgun (WGS) entry which is preliminary data.</text>
</comment>
<evidence type="ECO:0000313" key="2">
    <source>
        <dbReference type="Proteomes" id="UP000198034"/>
    </source>
</evidence>
<name>A0A2D0AHM8_9FLAO</name>
<sequence length="115" mass="13522">MIDISTLKNWFKKGLKPTQEQFWEWMDSYWHKKEKIPIEKIEGIDPILQTINTLNERNHLIIKTRELQIFKVAPNSNNNILEIGDFVQGFVEEQFINATYNGGDSTKLTSYGIYN</sequence>
<gene>
    <name evidence="1" type="ORF">BWK62_11485</name>
</gene>
<protein>
    <submittedName>
        <fullName evidence="1">Uncharacterized protein</fullName>
    </submittedName>
</protein>
<reference evidence="1 2" key="1">
    <citation type="journal article" date="2017" name="Infect. Genet. Evol.">
        <title>Comparative genome analysis of fish pathogen Flavobacterium columnare reveals extensive sequence diversity within the species.</title>
        <authorList>
            <person name="Kayansamruaj P."/>
            <person name="Dong H.T."/>
            <person name="Hirono I."/>
            <person name="Kondo H."/>
            <person name="Senapin S."/>
            <person name="Rodkhum C."/>
        </authorList>
    </citation>
    <scope>NUCLEOTIDE SEQUENCE [LARGE SCALE GENOMIC DNA]</scope>
    <source>
        <strain evidence="1 2">1214</strain>
    </source>
</reference>
<organism evidence="1 2">
    <name type="scientific">Flavobacterium columnare</name>
    <dbReference type="NCBI Taxonomy" id="996"/>
    <lineage>
        <taxon>Bacteria</taxon>
        <taxon>Pseudomonadati</taxon>
        <taxon>Bacteroidota</taxon>
        <taxon>Flavobacteriia</taxon>
        <taxon>Flavobacteriales</taxon>
        <taxon>Flavobacteriaceae</taxon>
        <taxon>Flavobacterium</taxon>
    </lineage>
</organism>
<accession>A0A2D0AHM8</accession>
<dbReference type="Proteomes" id="UP000198034">
    <property type="component" value="Unassembled WGS sequence"/>
</dbReference>
<dbReference type="EMBL" id="MTCY01000037">
    <property type="protein sequence ID" value="OWP75683.1"/>
    <property type="molecule type" value="Genomic_DNA"/>
</dbReference>
<evidence type="ECO:0000313" key="1">
    <source>
        <dbReference type="EMBL" id="OWP75683.1"/>
    </source>
</evidence>
<dbReference type="AlphaFoldDB" id="A0A2D0AHM8"/>